<comment type="subcellular location">
    <subcellularLocation>
        <location evidence="2">Cell membrane</location>
        <topology evidence="2">Multi-pass membrane protein</topology>
    </subcellularLocation>
</comment>
<keyword evidence="10 14" id="KW-1133">Transmembrane helix</keyword>
<keyword evidence="15" id="KW-0732">Signal</keyword>
<keyword evidence="11" id="KW-0408">Iron</keyword>
<feature type="region of interest" description="Disordered" evidence="13">
    <location>
        <begin position="20"/>
        <end position="83"/>
    </location>
</feature>
<dbReference type="InterPro" id="IPR051817">
    <property type="entry name" value="FDH_cytochrome_b556_subunit"/>
</dbReference>
<feature type="transmembrane region" description="Helical" evidence="14">
    <location>
        <begin position="239"/>
        <end position="260"/>
    </location>
</feature>
<evidence type="ECO:0000256" key="11">
    <source>
        <dbReference type="ARBA" id="ARBA00023004"/>
    </source>
</evidence>
<evidence type="ECO:0000256" key="14">
    <source>
        <dbReference type="SAM" id="Phobius"/>
    </source>
</evidence>
<evidence type="ECO:0000256" key="7">
    <source>
        <dbReference type="ARBA" id="ARBA00022692"/>
    </source>
</evidence>
<keyword evidence="5" id="KW-1003">Cell membrane</keyword>
<evidence type="ECO:0000256" key="15">
    <source>
        <dbReference type="SAM" id="SignalP"/>
    </source>
</evidence>
<dbReference type="Gene3D" id="1.20.950.20">
    <property type="entry name" value="Transmembrane di-heme cytochromes, Chain C"/>
    <property type="match status" value="1"/>
</dbReference>
<evidence type="ECO:0000256" key="8">
    <source>
        <dbReference type="ARBA" id="ARBA00022723"/>
    </source>
</evidence>
<evidence type="ECO:0000256" key="4">
    <source>
        <dbReference type="ARBA" id="ARBA00022448"/>
    </source>
</evidence>
<dbReference type="Proteomes" id="UP000603940">
    <property type="component" value="Unassembled WGS sequence"/>
</dbReference>
<dbReference type="EMBL" id="JACTUZ010000138">
    <property type="protein sequence ID" value="MBC9179338.1"/>
    <property type="molecule type" value="Genomic_DNA"/>
</dbReference>
<dbReference type="InterPro" id="IPR016174">
    <property type="entry name" value="Di-haem_cyt_TM"/>
</dbReference>
<comment type="caution">
    <text evidence="17">The sequence shown here is derived from an EMBL/GenBank/DDBJ whole genome shotgun (WGS) entry which is preliminary data.</text>
</comment>
<dbReference type="PANTHER" id="PTHR30074">
    <property type="entry name" value="FORMATE DEHYDROGENASE, NITRATE-INDUCIBLE, CYTOCHROME B556 FDN SUBUNIT"/>
    <property type="match status" value="1"/>
</dbReference>
<evidence type="ECO:0000256" key="12">
    <source>
        <dbReference type="ARBA" id="ARBA00023136"/>
    </source>
</evidence>
<feature type="transmembrane region" description="Helical" evidence="14">
    <location>
        <begin position="134"/>
        <end position="155"/>
    </location>
</feature>
<protein>
    <submittedName>
        <fullName evidence="17">Formate dehydrogenase subunit gamma</fullName>
    </submittedName>
</protein>
<dbReference type="NCBIfam" id="TIGR01583">
    <property type="entry name" value="formate-DH-gamm"/>
    <property type="match status" value="1"/>
</dbReference>
<feature type="compositionally biased region" description="Low complexity" evidence="13">
    <location>
        <begin position="64"/>
        <end position="80"/>
    </location>
</feature>
<dbReference type="InterPro" id="IPR006471">
    <property type="entry name" value="Formate_DH_gsu"/>
</dbReference>
<accession>A0ABR7RC58</accession>
<feature type="signal peptide" evidence="15">
    <location>
        <begin position="1"/>
        <end position="21"/>
    </location>
</feature>
<feature type="chain" id="PRO_5046582312" evidence="15">
    <location>
        <begin position="22"/>
        <end position="350"/>
    </location>
</feature>
<keyword evidence="7 14" id="KW-0812">Transmembrane</keyword>
<evidence type="ECO:0000256" key="9">
    <source>
        <dbReference type="ARBA" id="ARBA00022982"/>
    </source>
</evidence>
<feature type="compositionally biased region" description="Low complexity" evidence="13">
    <location>
        <begin position="20"/>
        <end position="53"/>
    </location>
</feature>
<feature type="transmembrane region" description="Helical" evidence="14">
    <location>
        <begin position="186"/>
        <end position="204"/>
    </location>
</feature>
<dbReference type="PANTHER" id="PTHR30074:SF6">
    <property type="entry name" value="FORMATE DEHYDROGENASE GAMMA SUBUNIT"/>
    <property type="match status" value="1"/>
</dbReference>
<feature type="transmembrane region" description="Helical" evidence="14">
    <location>
        <begin position="272"/>
        <end position="294"/>
    </location>
</feature>
<keyword evidence="6" id="KW-0349">Heme</keyword>
<evidence type="ECO:0000259" key="16">
    <source>
        <dbReference type="Pfam" id="PF01292"/>
    </source>
</evidence>
<reference evidence="17 18" key="1">
    <citation type="journal article" date="2009" name="Int. J. Syst. Evol. Microbiol.">
        <title>Transfer of Teichococcus ludipueritiae and Muricoccus roseus to the genus Roseomonas, as Roseomonas ludipueritiae comb. nov. and Roseomonas rosea comb. nov., respectively, and emended description of the genus Roseomonas.</title>
        <authorList>
            <person name="Sanchez-Porro C."/>
            <person name="Gallego V."/>
            <person name="Busse H.J."/>
            <person name="Kampfer P."/>
            <person name="Ventosa A."/>
        </authorList>
    </citation>
    <scope>NUCLEOTIDE SEQUENCE [LARGE SCALE GENOMIC DNA]</scope>
    <source>
        <strain evidence="17 18">DSM 14915</strain>
    </source>
</reference>
<dbReference type="RefSeq" id="WP_187780379.1">
    <property type="nucleotide sequence ID" value="NZ_JACTUZ010000138.1"/>
</dbReference>
<feature type="domain" description="Cytochrome b561 bacterial/Ni-hydrogenase" evidence="16">
    <location>
        <begin position="131"/>
        <end position="307"/>
    </location>
</feature>
<evidence type="ECO:0000313" key="17">
    <source>
        <dbReference type="EMBL" id="MBC9179338.1"/>
    </source>
</evidence>
<keyword evidence="18" id="KW-1185">Reference proteome</keyword>
<dbReference type="InterPro" id="IPR011577">
    <property type="entry name" value="Cyt_b561_bac/Ni-Hgenase"/>
</dbReference>
<keyword evidence="12 14" id="KW-0472">Membrane</keyword>
<name>A0ABR7RC58_9PROT</name>
<evidence type="ECO:0000256" key="1">
    <source>
        <dbReference type="ARBA" id="ARBA00001971"/>
    </source>
</evidence>
<evidence type="ECO:0000313" key="18">
    <source>
        <dbReference type="Proteomes" id="UP000603940"/>
    </source>
</evidence>
<dbReference type="SUPFAM" id="SSF81342">
    <property type="entry name" value="Transmembrane di-heme cytochromes"/>
    <property type="match status" value="1"/>
</dbReference>
<evidence type="ECO:0000256" key="5">
    <source>
        <dbReference type="ARBA" id="ARBA00022475"/>
    </source>
</evidence>
<gene>
    <name evidence="17" type="ORF">IBL25_20555</name>
</gene>
<keyword evidence="8" id="KW-0479">Metal-binding</keyword>
<evidence type="ECO:0000256" key="10">
    <source>
        <dbReference type="ARBA" id="ARBA00022989"/>
    </source>
</evidence>
<dbReference type="Pfam" id="PF01292">
    <property type="entry name" value="Ni_hydr_CYTB"/>
    <property type="match status" value="1"/>
</dbReference>
<keyword evidence="9" id="KW-0249">Electron transport</keyword>
<organism evidence="17 18">
    <name type="scientific">Pseudoroseomonas ludipueritiae</name>
    <dbReference type="NCBI Taxonomy" id="198093"/>
    <lineage>
        <taxon>Bacteria</taxon>
        <taxon>Pseudomonadati</taxon>
        <taxon>Pseudomonadota</taxon>
        <taxon>Alphaproteobacteria</taxon>
        <taxon>Acetobacterales</taxon>
        <taxon>Acetobacteraceae</taxon>
        <taxon>Pseudoroseomonas</taxon>
    </lineage>
</organism>
<comment type="similarity">
    <text evidence="3">Belongs to the formate dehydrogenase gamma subunit family.</text>
</comment>
<evidence type="ECO:0000256" key="13">
    <source>
        <dbReference type="SAM" id="MobiDB-lite"/>
    </source>
</evidence>
<evidence type="ECO:0000256" key="3">
    <source>
        <dbReference type="ARBA" id="ARBA00010747"/>
    </source>
</evidence>
<evidence type="ECO:0000256" key="2">
    <source>
        <dbReference type="ARBA" id="ARBA00004651"/>
    </source>
</evidence>
<sequence>MRRAALALALALPLLTGLAQAQQAPQSPEAQQVVPQPAPGAAAPPTSTQAPPAEGLPLESPLQSGRAPDPSASGPSASDRAQQDWRALHSRTLSWAAGIAMAGTLLVLVLFFLIRGRVRIRAGFSGRAMPRFNFVERAAHWMTAICFILLALSGLNVTFGRQLIRPAIGPEAFATLSRWGETAHNLLAFPFTLGILLLFVLWVGSSLPAREDATWLSQGGGMISGRYPKAGRFNAGQKGMFWITVLGGAALAVSGYLLLFPVAGMDLAGLQWAQLTHGIVSAVMVAAILVHIYIRSLGVEGAFSAMWDGHVDYNWAREHHALWVEQELAQAHEAIRPGSSKPDSRPAGAD</sequence>
<feature type="transmembrane region" description="Helical" evidence="14">
    <location>
        <begin position="93"/>
        <end position="114"/>
    </location>
</feature>
<comment type="cofactor">
    <cofactor evidence="1">
        <name>heme</name>
        <dbReference type="ChEBI" id="CHEBI:30413"/>
    </cofactor>
</comment>
<evidence type="ECO:0000256" key="6">
    <source>
        <dbReference type="ARBA" id="ARBA00022617"/>
    </source>
</evidence>
<keyword evidence="4" id="KW-0813">Transport</keyword>
<proteinExistence type="inferred from homology"/>